<dbReference type="EMBL" id="BMER01000002">
    <property type="protein sequence ID" value="GGG89957.1"/>
    <property type="molecule type" value="Genomic_DNA"/>
</dbReference>
<protein>
    <submittedName>
        <fullName evidence="1">Uncharacterized protein</fullName>
    </submittedName>
</protein>
<reference evidence="1" key="2">
    <citation type="submission" date="2020-09" db="EMBL/GenBank/DDBJ databases">
        <authorList>
            <person name="Sun Q."/>
            <person name="Zhou Y."/>
        </authorList>
    </citation>
    <scope>NUCLEOTIDE SEQUENCE</scope>
    <source>
        <strain evidence="1">CGMCC 1.12195</strain>
    </source>
</reference>
<sequence length="316" mass="37120">MAQLTLLSTYVIKLKEKRKSDYLFLSRYNESKEDFLDLFRSFLQYRKNNHYSKLDKQGIKKTLLFKETFSRDVDNRTLQGFLHSGLSGQRGQVVDDSTGDDLYVMEKNHAKILPTYFFMHVPENRRFGYLILQRKSNYGIKELLVDSFNDFLIKLGAPLLFEANNFLVSSVFEKMLSVGRVFEMSFIKNHIPDDIEDMYDKDSLNKKIPGKIKTIVTTKNGFPVKGLLKRLYFAEHKHGMVEIPQLNDRFDEVDFEMEYNGSKKTFHMKNVGKTTPDFNVTDQIEFIDDMPTYASLESQCHILLKDMRDYHESKIR</sequence>
<dbReference type="AlphaFoldDB" id="A0A917HUQ0"/>
<dbReference type="Proteomes" id="UP000660862">
    <property type="component" value="Unassembled WGS sequence"/>
</dbReference>
<organism evidence="1 2">
    <name type="scientific">Parapedobacter pyrenivorans</name>
    <dbReference type="NCBI Taxonomy" id="1305674"/>
    <lineage>
        <taxon>Bacteria</taxon>
        <taxon>Pseudomonadati</taxon>
        <taxon>Bacteroidota</taxon>
        <taxon>Sphingobacteriia</taxon>
        <taxon>Sphingobacteriales</taxon>
        <taxon>Sphingobacteriaceae</taxon>
        <taxon>Parapedobacter</taxon>
    </lineage>
</organism>
<evidence type="ECO:0000313" key="1">
    <source>
        <dbReference type="EMBL" id="GGG89957.1"/>
    </source>
</evidence>
<dbReference type="RefSeq" id="WP_188506418.1">
    <property type="nucleotide sequence ID" value="NZ_BMER01000002.1"/>
</dbReference>
<keyword evidence="2" id="KW-1185">Reference proteome</keyword>
<evidence type="ECO:0000313" key="2">
    <source>
        <dbReference type="Proteomes" id="UP000660862"/>
    </source>
</evidence>
<gene>
    <name evidence="1" type="ORF">GCM10007415_25350</name>
</gene>
<name>A0A917HUQ0_9SPHI</name>
<comment type="caution">
    <text evidence="1">The sequence shown here is derived from an EMBL/GenBank/DDBJ whole genome shotgun (WGS) entry which is preliminary data.</text>
</comment>
<proteinExistence type="predicted"/>
<accession>A0A917HUQ0</accession>
<reference evidence="1" key="1">
    <citation type="journal article" date="2014" name="Int. J. Syst. Evol. Microbiol.">
        <title>Complete genome sequence of Corynebacterium casei LMG S-19264T (=DSM 44701T), isolated from a smear-ripened cheese.</title>
        <authorList>
            <consortium name="US DOE Joint Genome Institute (JGI-PGF)"/>
            <person name="Walter F."/>
            <person name="Albersmeier A."/>
            <person name="Kalinowski J."/>
            <person name="Ruckert C."/>
        </authorList>
    </citation>
    <scope>NUCLEOTIDE SEQUENCE</scope>
    <source>
        <strain evidence="1">CGMCC 1.12195</strain>
    </source>
</reference>